<gene>
    <name evidence="3" type="ORF">ASPSYDRAFT_1161572</name>
</gene>
<evidence type="ECO:0000256" key="1">
    <source>
        <dbReference type="SAM" id="MobiDB-lite"/>
    </source>
</evidence>
<dbReference type="PANTHER" id="PTHR35605:SF1">
    <property type="entry name" value="ECP2 EFFECTOR PROTEIN DOMAIN-CONTAINING PROTEIN-RELATED"/>
    <property type="match status" value="1"/>
</dbReference>
<accession>A0A1L9T5T1</accession>
<feature type="compositionally biased region" description="Basic and acidic residues" evidence="1">
    <location>
        <begin position="83"/>
        <end position="99"/>
    </location>
</feature>
<evidence type="ECO:0008006" key="5">
    <source>
        <dbReference type="Google" id="ProtNLM"/>
    </source>
</evidence>
<feature type="signal peptide" evidence="2">
    <location>
        <begin position="1"/>
        <end position="21"/>
    </location>
</feature>
<keyword evidence="2" id="KW-0732">Signal</keyword>
<sequence length="175" mass="19514">MRSPILSIIFAIFALVALASASTAKRTDCKHPTGDAANRESHDSVNATLAPRFRPKGPHDLECTVPGWDKGSKKDLERAIKYIRKEQPKENPKGPKLRGESSQTAACVGETKIKWVNDNKDEFTLPSWDNVADGAQVIHDYCQDKGLSGELNHGDHWRVQVYAEDCYLQPGYEYS</sequence>
<dbReference type="Proteomes" id="UP000184356">
    <property type="component" value="Unassembled WGS sequence"/>
</dbReference>
<feature type="chain" id="PRO_5012815366" description="Ecp2 effector protein domain-containing protein" evidence="2">
    <location>
        <begin position="22"/>
        <end position="175"/>
    </location>
</feature>
<keyword evidence="4" id="KW-1185">Reference proteome</keyword>
<dbReference type="OrthoDB" id="4491107at2759"/>
<evidence type="ECO:0000313" key="3">
    <source>
        <dbReference type="EMBL" id="OJJ54745.1"/>
    </source>
</evidence>
<evidence type="ECO:0000313" key="4">
    <source>
        <dbReference type="Proteomes" id="UP000184356"/>
    </source>
</evidence>
<name>A0A1L9T5T1_9EURO</name>
<dbReference type="STRING" id="1036612.A0A1L9T5T1"/>
<dbReference type="GeneID" id="63756168"/>
<reference evidence="4" key="1">
    <citation type="journal article" date="2017" name="Genome Biol.">
        <title>Comparative genomics reveals high biological diversity and specific adaptations in the industrially and medically important fungal genus Aspergillus.</title>
        <authorList>
            <person name="de Vries R.P."/>
            <person name="Riley R."/>
            <person name="Wiebenga A."/>
            <person name="Aguilar-Osorio G."/>
            <person name="Amillis S."/>
            <person name="Uchima C.A."/>
            <person name="Anderluh G."/>
            <person name="Asadollahi M."/>
            <person name="Askin M."/>
            <person name="Barry K."/>
            <person name="Battaglia E."/>
            <person name="Bayram O."/>
            <person name="Benocci T."/>
            <person name="Braus-Stromeyer S.A."/>
            <person name="Caldana C."/>
            <person name="Canovas D."/>
            <person name="Cerqueira G.C."/>
            <person name="Chen F."/>
            <person name="Chen W."/>
            <person name="Choi C."/>
            <person name="Clum A."/>
            <person name="Dos Santos R.A."/>
            <person name="Damasio A.R."/>
            <person name="Diallinas G."/>
            <person name="Emri T."/>
            <person name="Fekete E."/>
            <person name="Flipphi M."/>
            <person name="Freyberg S."/>
            <person name="Gallo A."/>
            <person name="Gournas C."/>
            <person name="Habgood R."/>
            <person name="Hainaut M."/>
            <person name="Harispe M.L."/>
            <person name="Henrissat B."/>
            <person name="Hilden K.S."/>
            <person name="Hope R."/>
            <person name="Hossain A."/>
            <person name="Karabika E."/>
            <person name="Karaffa L."/>
            <person name="Karanyi Z."/>
            <person name="Krasevec N."/>
            <person name="Kuo A."/>
            <person name="Kusch H."/>
            <person name="LaButti K."/>
            <person name="Lagendijk E.L."/>
            <person name="Lapidus A."/>
            <person name="Levasseur A."/>
            <person name="Lindquist E."/>
            <person name="Lipzen A."/>
            <person name="Logrieco A.F."/>
            <person name="MacCabe A."/>
            <person name="Maekelae M.R."/>
            <person name="Malavazi I."/>
            <person name="Melin P."/>
            <person name="Meyer V."/>
            <person name="Mielnichuk N."/>
            <person name="Miskei M."/>
            <person name="Molnar A.P."/>
            <person name="Mule G."/>
            <person name="Ngan C.Y."/>
            <person name="Orejas M."/>
            <person name="Orosz E."/>
            <person name="Ouedraogo J.P."/>
            <person name="Overkamp K.M."/>
            <person name="Park H.-S."/>
            <person name="Perrone G."/>
            <person name="Piumi F."/>
            <person name="Punt P.J."/>
            <person name="Ram A.F."/>
            <person name="Ramon A."/>
            <person name="Rauscher S."/>
            <person name="Record E."/>
            <person name="Riano-Pachon D.M."/>
            <person name="Robert V."/>
            <person name="Roehrig J."/>
            <person name="Ruller R."/>
            <person name="Salamov A."/>
            <person name="Salih N.S."/>
            <person name="Samson R.A."/>
            <person name="Sandor E."/>
            <person name="Sanguinetti M."/>
            <person name="Schuetze T."/>
            <person name="Sepcic K."/>
            <person name="Shelest E."/>
            <person name="Sherlock G."/>
            <person name="Sophianopoulou V."/>
            <person name="Squina F.M."/>
            <person name="Sun H."/>
            <person name="Susca A."/>
            <person name="Todd R.B."/>
            <person name="Tsang A."/>
            <person name="Unkles S.E."/>
            <person name="van de Wiele N."/>
            <person name="van Rossen-Uffink D."/>
            <person name="Oliveira J.V."/>
            <person name="Vesth T.C."/>
            <person name="Visser J."/>
            <person name="Yu J.-H."/>
            <person name="Zhou M."/>
            <person name="Andersen M.R."/>
            <person name="Archer D.B."/>
            <person name="Baker S.E."/>
            <person name="Benoit I."/>
            <person name="Brakhage A.A."/>
            <person name="Braus G.H."/>
            <person name="Fischer R."/>
            <person name="Frisvad J.C."/>
            <person name="Goldman G.H."/>
            <person name="Houbraken J."/>
            <person name="Oakley B."/>
            <person name="Pocsi I."/>
            <person name="Scazzocchio C."/>
            <person name="Seiboth B."/>
            <person name="vanKuyk P.A."/>
            <person name="Wortman J."/>
            <person name="Dyer P.S."/>
            <person name="Grigoriev I.V."/>
        </authorList>
    </citation>
    <scope>NUCLEOTIDE SEQUENCE [LARGE SCALE GENOMIC DNA]</scope>
    <source>
        <strain evidence="4">CBS 593.65</strain>
    </source>
</reference>
<organism evidence="3 4">
    <name type="scientific">Aspergillus sydowii CBS 593.65</name>
    <dbReference type="NCBI Taxonomy" id="1036612"/>
    <lineage>
        <taxon>Eukaryota</taxon>
        <taxon>Fungi</taxon>
        <taxon>Dikarya</taxon>
        <taxon>Ascomycota</taxon>
        <taxon>Pezizomycotina</taxon>
        <taxon>Eurotiomycetes</taxon>
        <taxon>Eurotiomycetidae</taxon>
        <taxon>Eurotiales</taxon>
        <taxon>Aspergillaceae</taxon>
        <taxon>Aspergillus</taxon>
        <taxon>Aspergillus subgen. Nidulantes</taxon>
    </lineage>
</organism>
<dbReference type="VEuPathDB" id="FungiDB:ASPSYDRAFT_1161572"/>
<dbReference type="RefSeq" id="XP_040698551.1">
    <property type="nucleotide sequence ID" value="XM_040840095.1"/>
</dbReference>
<dbReference type="EMBL" id="KV878594">
    <property type="protein sequence ID" value="OJJ54745.1"/>
    <property type="molecule type" value="Genomic_DNA"/>
</dbReference>
<dbReference type="PANTHER" id="PTHR35605">
    <property type="entry name" value="ECP2 EFFECTOR PROTEIN DOMAIN-CONTAINING PROTEIN-RELATED"/>
    <property type="match status" value="1"/>
</dbReference>
<proteinExistence type="predicted"/>
<feature type="region of interest" description="Disordered" evidence="1">
    <location>
        <begin position="83"/>
        <end position="103"/>
    </location>
</feature>
<protein>
    <recommendedName>
        <fullName evidence="5">Ecp2 effector protein domain-containing protein</fullName>
    </recommendedName>
</protein>
<dbReference type="AlphaFoldDB" id="A0A1L9T5T1"/>
<evidence type="ECO:0000256" key="2">
    <source>
        <dbReference type="SAM" id="SignalP"/>
    </source>
</evidence>